<dbReference type="RefSeq" id="WP_344780988.1">
    <property type="nucleotide sequence ID" value="NZ_BAAAZW010000002.1"/>
</dbReference>
<dbReference type="InterPro" id="IPR003594">
    <property type="entry name" value="HATPase_dom"/>
</dbReference>
<evidence type="ECO:0000256" key="1">
    <source>
        <dbReference type="SAM" id="Phobius"/>
    </source>
</evidence>
<dbReference type="EMBL" id="BAAAZW010000002">
    <property type="protein sequence ID" value="GAA3952881.1"/>
    <property type="molecule type" value="Genomic_DNA"/>
</dbReference>
<organism evidence="3 4">
    <name type="scientific">Gordonia caeni</name>
    <dbReference type="NCBI Taxonomy" id="1007097"/>
    <lineage>
        <taxon>Bacteria</taxon>
        <taxon>Bacillati</taxon>
        <taxon>Actinomycetota</taxon>
        <taxon>Actinomycetes</taxon>
        <taxon>Mycobacteriales</taxon>
        <taxon>Gordoniaceae</taxon>
        <taxon>Gordonia</taxon>
    </lineage>
</organism>
<dbReference type="Gene3D" id="3.30.565.10">
    <property type="entry name" value="Histidine kinase-like ATPase, C-terminal domain"/>
    <property type="match status" value="1"/>
</dbReference>
<feature type="transmembrane region" description="Helical" evidence="1">
    <location>
        <begin position="23"/>
        <end position="44"/>
    </location>
</feature>
<dbReference type="InterPro" id="IPR036890">
    <property type="entry name" value="HATPase_C_sf"/>
</dbReference>
<evidence type="ECO:0000259" key="2">
    <source>
        <dbReference type="Pfam" id="PF02518"/>
    </source>
</evidence>
<keyword evidence="1" id="KW-0472">Membrane</keyword>
<keyword evidence="1" id="KW-1133">Transmembrane helix</keyword>
<evidence type="ECO:0000313" key="4">
    <source>
        <dbReference type="Proteomes" id="UP001418444"/>
    </source>
</evidence>
<feature type="domain" description="Histidine kinase/HSP90-like ATPase" evidence="2">
    <location>
        <begin position="315"/>
        <end position="403"/>
    </location>
</feature>
<feature type="transmembrane region" description="Helical" evidence="1">
    <location>
        <begin position="171"/>
        <end position="189"/>
    </location>
</feature>
<feature type="transmembrane region" description="Helical" evidence="1">
    <location>
        <begin position="56"/>
        <end position="78"/>
    </location>
</feature>
<keyword evidence="4" id="KW-1185">Reference proteome</keyword>
<feature type="transmembrane region" description="Helical" evidence="1">
    <location>
        <begin position="85"/>
        <end position="105"/>
    </location>
</feature>
<dbReference type="SUPFAM" id="SSF55874">
    <property type="entry name" value="ATPase domain of HSP90 chaperone/DNA topoisomerase II/histidine kinase"/>
    <property type="match status" value="1"/>
</dbReference>
<evidence type="ECO:0000313" key="3">
    <source>
        <dbReference type="EMBL" id="GAA3952881.1"/>
    </source>
</evidence>
<feature type="transmembrane region" description="Helical" evidence="1">
    <location>
        <begin position="117"/>
        <end position="133"/>
    </location>
</feature>
<accession>A0ABP7NS05</accession>
<feature type="transmembrane region" description="Helical" evidence="1">
    <location>
        <begin position="140"/>
        <end position="159"/>
    </location>
</feature>
<dbReference type="Pfam" id="PF02518">
    <property type="entry name" value="HATPase_c"/>
    <property type="match status" value="1"/>
</dbReference>
<gene>
    <name evidence="3" type="ORF">GCM10022231_08770</name>
</gene>
<dbReference type="Proteomes" id="UP001418444">
    <property type="component" value="Unassembled WGS sequence"/>
</dbReference>
<proteinExistence type="predicted"/>
<reference evidence="4" key="1">
    <citation type="journal article" date="2019" name="Int. J. Syst. Evol. Microbiol.">
        <title>The Global Catalogue of Microorganisms (GCM) 10K type strain sequencing project: providing services to taxonomists for standard genome sequencing and annotation.</title>
        <authorList>
            <consortium name="The Broad Institute Genomics Platform"/>
            <consortium name="The Broad Institute Genome Sequencing Center for Infectious Disease"/>
            <person name="Wu L."/>
            <person name="Ma J."/>
        </authorList>
    </citation>
    <scope>NUCLEOTIDE SEQUENCE [LARGE SCALE GENOMIC DNA]</scope>
    <source>
        <strain evidence="4">JCM 16923</strain>
    </source>
</reference>
<comment type="caution">
    <text evidence="3">The sequence shown here is derived from an EMBL/GenBank/DDBJ whole genome shotgun (WGS) entry which is preliminary data.</text>
</comment>
<protein>
    <recommendedName>
        <fullName evidence="2">Histidine kinase/HSP90-like ATPase domain-containing protein</fullName>
    </recommendedName>
</protein>
<name>A0ABP7NS05_9ACTN</name>
<sequence length="407" mass="42357">MGPTAVSGDAETKFSSHRERERMLTVMARFVGVGYLAYFLVSIPDFGLSSELVAGWYLPLAAALAFGPGFALLAATFLPGAPRTAVPLAYLCAAGYLAAGLLWLVAVRGTPAPIDHVAWLTGFAGLPSLAVVLHRLQPAVLVLVLCDGVAGLMTLAAGIPGTDTVDVAYQTVWNVLFTSLFLLAMYTVVRAGWILDRTRAGAVRAAADSATAAARNSERSRFDALIHDRVIATLLAAKRDPEDPRLPDHAQAALDELAALADGPVADGTRLSVAETVARLRTLASSIEADVPVGSVADGDLDVGAPRYPEAAVRAVSEAMGEALRNSVHHAGDTAERAILVEPGPDGLLVTVADNGAGFDVAAVPPERLGIEVSIRSRLQELPGGSAHVRSAPGSGATVQIRWEGAR</sequence>
<keyword evidence="1" id="KW-0812">Transmembrane</keyword>